<feature type="transmembrane region" description="Helical" evidence="1">
    <location>
        <begin position="46"/>
        <end position="64"/>
    </location>
</feature>
<dbReference type="EMBL" id="BJHV01000001">
    <property type="protein sequence ID" value="GDY39624.1"/>
    <property type="molecule type" value="Genomic_DNA"/>
</dbReference>
<accession>A0A4D4JUS6</accession>
<dbReference type="AlphaFoldDB" id="A0A4D4JUS6"/>
<keyword evidence="1" id="KW-1133">Transmembrane helix</keyword>
<comment type="caution">
    <text evidence="2">The sequence shown here is derived from an EMBL/GenBank/DDBJ whole genome shotgun (WGS) entry which is preliminary data.</text>
</comment>
<reference evidence="2 3" key="1">
    <citation type="journal article" date="2020" name="Int. J. Syst. Evol. Microbiol.">
        <title>Reclassification of Streptomyces castelarensis and Streptomyces sporoclivatus as later heterotypic synonyms of Streptomyces antimycoticus.</title>
        <authorList>
            <person name="Komaki H."/>
            <person name="Tamura T."/>
        </authorList>
    </citation>
    <scope>NUCLEOTIDE SEQUENCE [LARGE SCALE GENOMIC DNA]</scope>
    <source>
        <strain evidence="2 3">NBRC 12839</strain>
    </source>
</reference>
<proteinExistence type="predicted"/>
<dbReference type="RefSeq" id="WP_137963784.1">
    <property type="nucleotide sequence ID" value="NZ_BJHV01000001.1"/>
</dbReference>
<dbReference type="Proteomes" id="UP000299290">
    <property type="component" value="Unassembled WGS sequence"/>
</dbReference>
<keyword evidence="1" id="KW-0812">Transmembrane</keyword>
<keyword evidence="1" id="KW-0472">Membrane</keyword>
<organism evidence="2 3">
    <name type="scientific">Streptomyces antimycoticus</name>
    <dbReference type="NCBI Taxonomy" id="68175"/>
    <lineage>
        <taxon>Bacteria</taxon>
        <taxon>Bacillati</taxon>
        <taxon>Actinomycetota</taxon>
        <taxon>Actinomycetes</taxon>
        <taxon>Kitasatosporales</taxon>
        <taxon>Streptomycetaceae</taxon>
        <taxon>Streptomyces</taxon>
        <taxon>Streptomyces violaceusniger group</taxon>
    </lineage>
</organism>
<feature type="transmembrane region" description="Helical" evidence="1">
    <location>
        <begin position="21"/>
        <end position="40"/>
    </location>
</feature>
<protein>
    <submittedName>
        <fullName evidence="2">Uncharacterized protein</fullName>
    </submittedName>
</protein>
<gene>
    <name evidence="2" type="ORF">SANT12839_005060</name>
</gene>
<evidence type="ECO:0000313" key="3">
    <source>
        <dbReference type="Proteomes" id="UP000299290"/>
    </source>
</evidence>
<evidence type="ECO:0000256" key="1">
    <source>
        <dbReference type="SAM" id="Phobius"/>
    </source>
</evidence>
<keyword evidence="3" id="KW-1185">Reference proteome</keyword>
<name>A0A4D4JUS6_9ACTN</name>
<sequence length="80" mass="8495">MRSIASSVRELRPESARSSHAFVGVFFMVAALVQAVRAVAQHQPAVVIGILLAASVLSGAMAELSRRGRTRLGFPCWSSA</sequence>
<evidence type="ECO:0000313" key="2">
    <source>
        <dbReference type="EMBL" id="GDY39624.1"/>
    </source>
</evidence>